<dbReference type="OrthoDB" id="1740077at2"/>
<evidence type="ECO:0008006" key="3">
    <source>
        <dbReference type="Google" id="ProtNLM"/>
    </source>
</evidence>
<dbReference type="PATRIC" id="fig|1330534.3.peg.3935"/>
<dbReference type="Pfam" id="PF09693">
    <property type="entry name" value="Phage_XkdX"/>
    <property type="match status" value="1"/>
</dbReference>
<comment type="caution">
    <text evidence="1">The sequence shown here is derived from an EMBL/GenBank/DDBJ whole genome shotgun (WGS) entry which is preliminary data.</text>
</comment>
<protein>
    <recommendedName>
        <fullName evidence="3">XkdX family protein</fullName>
    </recommendedName>
</protein>
<proteinExistence type="predicted"/>
<gene>
    <name evidence="1" type="ORF">L323_19815</name>
</gene>
<dbReference type="AlphaFoldDB" id="U4QXD8"/>
<evidence type="ECO:0000313" key="2">
    <source>
        <dbReference type="Proteomes" id="UP000016860"/>
    </source>
</evidence>
<dbReference type="EMBL" id="ATAY01000098">
    <property type="protein sequence ID" value="EPR07665.1"/>
    <property type="molecule type" value="Genomic_DNA"/>
</dbReference>
<dbReference type="Proteomes" id="UP000016860">
    <property type="component" value="Unassembled WGS sequence"/>
</dbReference>
<organism evidence="1 2">
    <name type="scientific">Ruminiclostridium papyrosolvens C7</name>
    <dbReference type="NCBI Taxonomy" id="1330534"/>
    <lineage>
        <taxon>Bacteria</taxon>
        <taxon>Bacillati</taxon>
        <taxon>Bacillota</taxon>
        <taxon>Clostridia</taxon>
        <taxon>Eubacteriales</taxon>
        <taxon>Oscillospiraceae</taxon>
        <taxon>Ruminiclostridium</taxon>
    </lineage>
</organism>
<reference evidence="1 2" key="1">
    <citation type="journal article" date="2013" name="Genome Announc.">
        <title>Draft Genome Sequence of the Cellulolytic Bacterium Clostridium papyrosolvens C7 (ATCC 700395).</title>
        <authorList>
            <person name="Zepeda V."/>
            <person name="Dassa B."/>
            <person name="Borovok I."/>
            <person name="Lamed R."/>
            <person name="Bayer E.A."/>
            <person name="Cate J.H."/>
        </authorList>
    </citation>
    <scope>NUCLEOTIDE SEQUENCE [LARGE SCALE GENOMIC DNA]</scope>
    <source>
        <strain evidence="1 2">C7</strain>
    </source>
</reference>
<accession>U4QXD8</accession>
<sequence>MFERLHYLYNIGKLTAEQLGIAVSKGWITAEEKSKIIG</sequence>
<dbReference type="InterPro" id="IPR010022">
    <property type="entry name" value="XkdX"/>
</dbReference>
<dbReference type="RefSeq" id="WP_020817312.1">
    <property type="nucleotide sequence ID" value="NZ_ATAY01000098.1"/>
</dbReference>
<name>U4QXD8_9FIRM</name>
<evidence type="ECO:0000313" key="1">
    <source>
        <dbReference type="EMBL" id="EPR07665.1"/>
    </source>
</evidence>